<dbReference type="PANTHER" id="PTHR46658">
    <property type="entry name" value="CYS OR MET METABOLISM PYRIDOXAL-PHOSPHATE-DEPENDENT ENZYME"/>
    <property type="match status" value="1"/>
</dbReference>
<comment type="caution">
    <text evidence="1">The sequence shown here is derived from an EMBL/GenBank/DDBJ whole genome shotgun (WGS) entry which is preliminary data.</text>
</comment>
<organism evidence="1 2">
    <name type="scientific">Coprococcus hominis</name>
    <name type="common">ex Liu et al. 2022</name>
    <dbReference type="NCBI Taxonomy" id="2763039"/>
    <lineage>
        <taxon>Bacteria</taxon>
        <taxon>Bacillati</taxon>
        <taxon>Bacillota</taxon>
        <taxon>Clostridia</taxon>
        <taxon>Lachnospirales</taxon>
        <taxon>Lachnospiraceae</taxon>
        <taxon>Coprococcus</taxon>
    </lineage>
</organism>
<dbReference type="Pfam" id="PF06838">
    <property type="entry name" value="Met_gamma_lyase"/>
    <property type="match status" value="1"/>
</dbReference>
<evidence type="ECO:0000313" key="1">
    <source>
        <dbReference type="EMBL" id="MBC5662452.1"/>
    </source>
</evidence>
<dbReference type="InterPro" id="IPR009651">
    <property type="entry name" value="Met_g_lyase_put"/>
</dbReference>
<protein>
    <submittedName>
        <fullName evidence="1">Methionine gamma-lyase family protein</fullName>
    </submittedName>
</protein>
<dbReference type="Gene3D" id="3.40.640.10">
    <property type="entry name" value="Type I PLP-dependent aspartate aminotransferase-like (Major domain)"/>
    <property type="match status" value="1"/>
</dbReference>
<dbReference type="Proteomes" id="UP000615234">
    <property type="component" value="Unassembled WGS sequence"/>
</dbReference>
<dbReference type="RefSeq" id="WP_186847535.1">
    <property type="nucleotide sequence ID" value="NZ_JACOOX010000003.1"/>
</dbReference>
<accession>A0A8I0AP11</accession>
<keyword evidence="2" id="KW-1185">Reference proteome</keyword>
<evidence type="ECO:0000313" key="2">
    <source>
        <dbReference type="Proteomes" id="UP000615234"/>
    </source>
</evidence>
<keyword evidence="1" id="KW-0456">Lyase</keyword>
<dbReference type="InterPro" id="IPR015424">
    <property type="entry name" value="PyrdxlP-dep_Trfase"/>
</dbReference>
<dbReference type="SUPFAM" id="SSF53383">
    <property type="entry name" value="PLP-dependent transferases"/>
    <property type="match status" value="1"/>
</dbReference>
<sequence>MNTLLKDYYTSLHIDERVFDYCQKIEDSLKDRFAAIDAICEINQMKVIKAMQDNRLAEAHFAGSSGYGYTDDGRDALERIYADVFHTEDALVRSQITCGTHAICTALFGNLRPRDELLAISGKPYDTMDEIIGLRPSPGSLAEYGVTYAQVDLTPEGEFDFEGIRNAINEHTKLVEIQRSKGYAVRPTLSCEKIGEVITFVKSIRPDIICMVDNCYGEFVQDKEPTDYGADLIAGSLIKNPGGGLAPIGGYICGKKEYVENAAYRLTTPGLGKEVGASLNNTKAFTQGLFMAPSVTASALKGAIFAANVYENLGFKTVPNKTEDRFDIIQAVELQTPERVVAFCEGIQAAAPVDSYVKPVPWDMPGYDSPVIMAAGAFVSGSSIELSADAPMREPYAVYFQGGLTYQHAKFGIVMTLQKMVENNLIVW</sequence>
<name>A0A8I0AP11_9FIRM</name>
<dbReference type="Gene3D" id="3.90.1150.60">
    <property type="entry name" value="Methioning gamme-lyase, C-terminal domain"/>
    <property type="match status" value="1"/>
</dbReference>
<reference evidence="1 2" key="1">
    <citation type="submission" date="2020-08" db="EMBL/GenBank/DDBJ databases">
        <title>Genome public.</title>
        <authorList>
            <person name="Liu C."/>
            <person name="Sun Q."/>
        </authorList>
    </citation>
    <scope>NUCLEOTIDE SEQUENCE [LARGE SCALE GENOMIC DNA]</scope>
    <source>
        <strain evidence="1 2">NSJ-10</strain>
    </source>
</reference>
<gene>
    <name evidence="1" type="ORF">H8S09_06015</name>
</gene>
<dbReference type="PANTHER" id="PTHR46658:SF1">
    <property type="entry name" value="CYS OR MET METABOLISM PYRIDOXAL-PHOSPHATE-DEPENDENT ENZYME"/>
    <property type="match status" value="1"/>
</dbReference>
<dbReference type="EMBL" id="JACOOX010000003">
    <property type="protein sequence ID" value="MBC5662452.1"/>
    <property type="molecule type" value="Genomic_DNA"/>
</dbReference>
<proteinExistence type="predicted"/>
<dbReference type="GO" id="GO:0016829">
    <property type="term" value="F:lyase activity"/>
    <property type="evidence" value="ECO:0007669"/>
    <property type="project" value="UniProtKB-KW"/>
</dbReference>
<dbReference type="AlphaFoldDB" id="A0A8I0AP11"/>
<dbReference type="InterPro" id="IPR015421">
    <property type="entry name" value="PyrdxlP-dep_Trfase_major"/>
</dbReference>